<dbReference type="eggNOG" id="COG1538">
    <property type="taxonomic scope" value="Bacteria"/>
</dbReference>
<dbReference type="Pfam" id="PF07833">
    <property type="entry name" value="Cu_amine_oxidN1"/>
    <property type="match status" value="1"/>
</dbReference>
<dbReference type="AlphaFoldDB" id="F2JN31"/>
<evidence type="ECO:0000259" key="2">
    <source>
        <dbReference type="Pfam" id="PF07833"/>
    </source>
</evidence>
<keyword evidence="1" id="KW-0732">Signal</keyword>
<protein>
    <submittedName>
        <fullName evidence="3">Copper amine oxidase-like domain-containing protein</fullName>
    </submittedName>
</protein>
<dbReference type="Proteomes" id="UP000008467">
    <property type="component" value="Chromosome"/>
</dbReference>
<evidence type="ECO:0000313" key="4">
    <source>
        <dbReference type="Proteomes" id="UP000008467"/>
    </source>
</evidence>
<dbReference type="SUPFAM" id="SSF55383">
    <property type="entry name" value="Copper amine oxidase, domain N"/>
    <property type="match status" value="2"/>
</dbReference>
<feature type="chain" id="PRO_5003284264" evidence="1">
    <location>
        <begin position="27"/>
        <end position="599"/>
    </location>
</feature>
<dbReference type="InterPro" id="IPR036582">
    <property type="entry name" value="Mao_N_sf"/>
</dbReference>
<evidence type="ECO:0000313" key="3">
    <source>
        <dbReference type="EMBL" id="ADZ82373.1"/>
    </source>
</evidence>
<dbReference type="InterPro" id="IPR012854">
    <property type="entry name" value="Cu_amine_oxidase-like_N"/>
</dbReference>
<gene>
    <name evidence="3" type="ordered locus">Clole_0639</name>
</gene>
<proteinExistence type="predicted"/>
<dbReference type="Gene3D" id="3.30.457.10">
    <property type="entry name" value="Copper amine oxidase-like, N-terminal domain"/>
    <property type="match status" value="2"/>
</dbReference>
<evidence type="ECO:0000256" key="1">
    <source>
        <dbReference type="SAM" id="SignalP"/>
    </source>
</evidence>
<dbReference type="EMBL" id="CP002582">
    <property type="protein sequence ID" value="ADZ82373.1"/>
    <property type="molecule type" value="Genomic_DNA"/>
</dbReference>
<dbReference type="KEGG" id="cle:Clole_0639"/>
<organism evidence="3 4">
    <name type="scientific">Cellulosilyticum lentocellum (strain ATCC 49066 / DSM 5427 / NCIMB 11756 / RHM5)</name>
    <name type="common">Clostridium lentocellum</name>
    <dbReference type="NCBI Taxonomy" id="642492"/>
    <lineage>
        <taxon>Bacteria</taxon>
        <taxon>Bacillati</taxon>
        <taxon>Bacillota</taxon>
        <taxon>Clostridia</taxon>
        <taxon>Lachnospirales</taxon>
        <taxon>Cellulosilyticaceae</taxon>
        <taxon>Cellulosilyticum</taxon>
    </lineage>
</organism>
<name>F2JN31_CELLD</name>
<dbReference type="HOGENOM" id="CLU_455409_0_0_9"/>
<feature type="signal peptide" evidence="1">
    <location>
        <begin position="1"/>
        <end position="26"/>
    </location>
</feature>
<sequence>MKKIVQKMITLGLAGCLVMSPTYVMARETTNLELSKYAPIRVTVDSANYIEKEGELSDITIEERSAGCLTNIRDMDERTLVLSLKNTSYTFASLPKITLSDGFKNLGKVQISYGETNKKEDIQLIYITLPYSSNKGARGTLTVSDLKVTAATLKTGDLNLNLGLLSETRYESVKVAEVLSYGATLKVDRVKAVVTGDNRAVSFELQEGMPDSFIANRPLEFSLDKGYFRSELNDSNTLDIGAVLLNGKDITNQVKLEPEFEEGLIVGFTMQIPTIDRTIRNTLSFEGLQLCAQSSDSGNITLTVEGRGITNPISEIIAEIETATSIRVEGIKAKVGVRNQVGGKVIISENDRGMLAKGKIRLELEGEPYIYYNKTPKIKVIQGDAELKVIGWVDKETNILEIEVTRASRKASIIEISDFTYSVDRTAPDGKFALTISGSALSPENPTETTVFEDFMITSMPEVFPGIPVAPTNKTVTTVFKLGSTNYTVDGVNYEMDVAPFSQDGRTMIPIRYAAEAAGISSNDVKFSGGVIIVPASKKIEMTLGSRVVKADGEVSTMITEPISLNGRTYVPISEIAKLLNLQVQWNQEEQTATFILIN</sequence>
<dbReference type="RefSeq" id="WP_013655674.1">
    <property type="nucleotide sequence ID" value="NC_015275.1"/>
</dbReference>
<dbReference type="STRING" id="642492.Clole_0639"/>
<keyword evidence="4" id="KW-1185">Reference proteome</keyword>
<reference evidence="3 4" key="1">
    <citation type="journal article" date="2011" name="J. Bacteriol.">
        <title>Complete genome sequence of the cellulose-degrading bacterium Cellulosilyticum lentocellum.</title>
        <authorList>
            <consortium name="US DOE Joint Genome Institute"/>
            <person name="Miller D.A."/>
            <person name="Suen G."/>
            <person name="Bruce D."/>
            <person name="Copeland A."/>
            <person name="Cheng J.F."/>
            <person name="Detter C."/>
            <person name="Goodwin L.A."/>
            <person name="Han C.S."/>
            <person name="Hauser L.J."/>
            <person name="Land M.L."/>
            <person name="Lapidus A."/>
            <person name="Lucas S."/>
            <person name="Meincke L."/>
            <person name="Pitluck S."/>
            <person name="Tapia R."/>
            <person name="Teshima H."/>
            <person name="Woyke T."/>
            <person name="Fox B.G."/>
            <person name="Angert E.R."/>
            <person name="Currie C.R."/>
        </authorList>
    </citation>
    <scope>NUCLEOTIDE SEQUENCE [LARGE SCALE GENOMIC DNA]</scope>
    <source>
        <strain evidence="4">ATCC 49066 / DSM 5427 / NCIMB 11756 / RHM5</strain>
    </source>
</reference>
<accession>F2JN31</accession>
<feature type="domain" description="Copper amine oxidase-like N-terminal" evidence="2">
    <location>
        <begin position="488"/>
        <end position="593"/>
    </location>
</feature>